<accession>A0AAE1D9B3</accession>
<sequence>MNSELFEKNWSKSSSLMFHKVAVSMALGSEKVRIVGGCGLSRFAAMMLGPLLTSYWPPSGRGAEADKVSRQTVSGSLIRLEHYVPTNLI</sequence>
<evidence type="ECO:0000313" key="2">
    <source>
        <dbReference type="Proteomes" id="UP001283361"/>
    </source>
</evidence>
<organism evidence="1 2">
    <name type="scientific">Elysia crispata</name>
    <name type="common">lettuce slug</name>
    <dbReference type="NCBI Taxonomy" id="231223"/>
    <lineage>
        <taxon>Eukaryota</taxon>
        <taxon>Metazoa</taxon>
        <taxon>Spiralia</taxon>
        <taxon>Lophotrochozoa</taxon>
        <taxon>Mollusca</taxon>
        <taxon>Gastropoda</taxon>
        <taxon>Heterobranchia</taxon>
        <taxon>Euthyneura</taxon>
        <taxon>Panpulmonata</taxon>
        <taxon>Sacoglossa</taxon>
        <taxon>Placobranchoidea</taxon>
        <taxon>Plakobranchidae</taxon>
        <taxon>Elysia</taxon>
    </lineage>
</organism>
<reference evidence="1" key="1">
    <citation type="journal article" date="2023" name="G3 (Bethesda)">
        <title>A reference genome for the long-term kleptoplast-retaining sea slug Elysia crispata morphotype clarki.</title>
        <authorList>
            <person name="Eastman K.E."/>
            <person name="Pendleton A.L."/>
            <person name="Shaikh M.A."/>
            <person name="Suttiyut T."/>
            <person name="Ogas R."/>
            <person name="Tomko P."/>
            <person name="Gavelis G."/>
            <person name="Widhalm J.R."/>
            <person name="Wisecaver J.H."/>
        </authorList>
    </citation>
    <scope>NUCLEOTIDE SEQUENCE</scope>
    <source>
        <strain evidence="1">ECLA1</strain>
    </source>
</reference>
<proteinExistence type="predicted"/>
<dbReference type="EMBL" id="JAWDGP010004927">
    <property type="protein sequence ID" value="KAK3761173.1"/>
    <property type="molecule type" value="Genomic_DNA"/>
</dbReference>
<evidence type="ECO:0000313" key="1">
    <source>
        <dbReference type="EMBL" id="KAK3761173.1"/>
    </source>
</evidence>
<dbReference type="Proteomes" id="UP001283361">
    <property type="component" value="Unassembled WGS sequence"/>
</dbReference>
<name>A0AAE1D9B3_9GAST</name>
<dbReference type="AlphaFoldDB" id="A0AAE1D9B3"/>
<protein>
    <submittedName>
        <fullName evidence="1">Uncharacterized protein</fullName>
    </submittedName>
</protein>
<keyword evidence="2" id="KW-1185">Reference proteome</keyword>
<comment type="caution">
    <text evidence="1">The sequence shown here is derived from an EMBL/GenBank/DDBJ whole genome shotgun (WGS) entry which is preliminary data.</text>
</comment>
<gene>
    <name evidence="1" type="ORF">RRG08_022574</name>
</gene>